<reference evidence="1" key="1">
    <citation type="submission" date="2021-02" db="EMBL/GenBank/DDBJ databases">
        <title>Natronoglycomyces albus gen. nov., sp. nov, a haloalkaliphilic actinobacterium from a soda solonchak soil.</title>
        <authorList>
            <person name="Sorokin D.Y."/>
            <person name="Khijniak T.V."/>
            <person name="Zakharycheva A.P."/>
            <person name="Boueva O.V."/>
            <person name="Ariskina E.V."/>
            <person name="Hahnke R.L."/>
            <person name="Bunk B."/>
            <person name="Sproer C."/>
            <person name="Schumann P."/>
            <person name="Evtushenko L.I."/>
            <person name="Kublanov I.V."/>
        </authorList>
    </citation>
    <scope>NUCLEOTIDE SEQUENCE</scope>
    <source>
        <strain evidence="1">DSM 106290</strain>
    </source>
</reference>
<accession>A0A895XT22</accession>
<dbReference type="RefSeq" id="WP_213172654.1">
    <property type="nucleotide sequence ID" value="NZ_CP070496.1"/>
</dbReference>
<dbReference type="Proteomes" id="UP000662939">
    <property type="component" value="Chromosome"/>
</dbReference>
<gene>
    <name evidence="1" type="ORF">JQS30_07040</name>
</gene>
<dbReference type="AlphaFoldDB" id="A0A895XT22"/>
<sequence length="90" mass="9996">MTGQCQEITVGMFEFDGRKIAVSVRSGDLAGTARLTYRDNSDGCELGTVGGLDRNQPQLWTRWLMPRSSREAIVKHTIDIWTTAFTGETS</sequence>
<organism evidence="1 2">
    <name type="scientific">Natronoglycomyces albus</name>
    <dbReference type="NCBI Taxonomy" id="2811108"/>
    <lineage>
        <taxon>Bacteria</taxon>
        <taxon>Bacillati</taxon>
        <taxon>Actinomycetota</taxon>
        <taxon>Actinomycetes</taxon>
        <taxon>Glycomycetales</taxon>
        <taxon>Glycomycetaceae</taxon>
        <taxon>Natronoglycomyces</taxon>
    </lineage>
</organism>
<name>A0A895XT22_9ACTN</name>
<keyword evidence="2" id="KW-1185">Reference proteome</keyword>
<dbReference type="KEGG" id="nav:JQS30_07040"/>
<protein>
    <submittedName>
        <fullName evidence="1">Uncharacterized protein</fullName>
    </submittedName>
</protein>
<evidence type="ECO:0000313" key="1">
    <source>
        <dbReference type="EMBL" id="QSB06643.1"/>
    </source>
</evidence>
<proteinExistence type="predicted"/>
<dbReference type="EMBL" id="CP070496">
    <property type="protein sequence ID" value="QSB06643.1"/>
    <property type="molecule type" value="Genomic_DNA"/>
</dbReference>
<evidence type="ECO:0000313" key="2">
    <source>
        <dbReference type="Proteomes" id="UP000662939"/>
    </source>
</evidence>